<accession>A0ABT6N583</accession>
<proteinExistence type="predicted"/>
<evidence type="ECO:0000313" key="1">
    <source>
        <dbReference type="EMBL" id="MDH7640263.1"/>
    </source>
</evidence>
<dbReference type="RefSeq" id="WP_281045615.1">
    <property type="nucleotide sequence ID" value="NZ_JARYGZ010000002.1"/>
</dbReference>
<name>A0ABT6N583_9SPHN</name>
<dbReference type="EMBL" id="JARYGZ010000002">
    <property type="protein sequence ID" value="MDH7640263.1"/>
    <property type="molecule type" value="Genomic_DNA"/>
</dbReference>
<organism evidence="1 2">
    <name type="scientific">Sphingomonas oryzagri</name>
    <dbReference type="NCBI Taxonomy" id="3042314"/>
    <lineage>
        <taxon>Bacteria</taxon>
        <taxon>Pseudomonadati</taxon>
        <taxon>Pseudomonadota</taxon>
        <taxon>Alphaproteobacteria</taxon>
        <taxon>Sphingomonadales</taxon>
        <taxon>Sphingomonadaceae</taxon>
        <taxon>Sphingomonas</taxon>
    </lineage>
</organism>
<protein>
    <submittedName>
        <fullName evidence="1">Uncharacterized protein</fullName>
    </submittedName>
</protein>
<comment type="caution">
    <text evidence="1">The sequence shown here is derived from an EMBL/GenBank/DDBJ whole genome shotgun (WGS) entry which is preliminary data.</text>
</comment>
<keyword evidence="2" id="KW-1185">Reference proteome</keyword>
<dbReference type="Proteomes" id="UP001160625">
    <property type="component" value="Unassembled WGS sequence"/>
</dbReference>
<gene>
    <name evidence="1" type="ORF">QGN17_16115</name>
</gene>
<reference evidence="1" key="1">
    <citation type="submission" date="2023-04" db="EMBL/GenBank/DDBJ databases">
        <title>Sphingomonas sp. MAHUQ-71 isolated from rice field.</title>
        <authorList>
            <person name="Huq M.A."/>
        </authorList>
    </citation>
    <scope>NUCLEOTIDE SEQUENCE</scope>
    <source>
        <strain evidence="1">MAHUQ-71</strain>
    </source>
</reference>
<evidence type="ECO:0000313" key="2">
    <source>
        <dbReference type="Proteomes" id="UP001160625"/>
    </source>
</evidence>
<sequence>MQRPKSKWRADRGARALKTVSSIEASIARLGAEDLLDLHDIFAGDPGSPLDTMAVAEMRKRELAIP</sequence>